<dbReference type="PRINTS" id="PR00260">
    <property type="entry name" value="CHEMTRNSDUCR"/>
</dbReference>
<evidence type="ECO:0000256" key="2">
    <source>
        <dbReference type="ARBA" id="ARBA00029447"/>
    </source>
</evidence>
<reference evidence="7" key="1">
    <citation type="submission" date="2022-06" db="EMBL/GenBank/DDBJ databases">
        <title>Helicobacter colisuis sp. nov.</title>
        <authorList>
            <person name="Papic B."/>
            <person name="Gruntar I."/>
        </authorList>
    </citation>
    <scope>NUCLEOTIDE SEQUENCE</scope>
    <source>
        <strain evidence="7">11154-15</strain>
    </source>
</reference>
<dbReference type="PANTHER" id="PTHR32089">
    <property type="entry name" value="METHYL-ACCEPTING CHEMOTAXIS PROTEIN MCPB"/>
    <property type="match status" value="1"/>
</dbReference>
<evidence type="ECO:0000313" key="7">
    <source>
        <dbReference type="EMBL" id="MCL9818779.1"/>
    </source>
</evidence>
<name>A0ABT0TS92_9HELI</name>
<evidence type="ECO:0000256" key="4">
    <source>
        <dbReference type="SAM" id="Phobius"/>
    </source>
</evidence>
<comment type="similarity">
    <text evidence="2">Belongs to the methyl-accepting chemotaxis (MCP) protein family.</text>
</comment>
<accession>A0ABT0TS92</accession>
<dbReference type="SUPFAM" id="SSF58104">
    <property type="entry name" value="Methyl-accepting chemotaxis protein (MCP) signaling domain"/>
    <property type="match status" value="1"/>
</dbReference>
<keyword evidence="4" id="KW-1133">Transmembrane helix</keyword>
<proteinExistence type="inferred from homology"/>
<keyword evidence="1 3" id="KW-0807">Transducer</keyword>
<dbReference type="Pfam" id="PF00015">
    <property type="entry name" value="MCPsignal"/>
    <property type="match status" value="1"/>
</dbReference>
<feature type="domain" description="HAMP" evidence="6">
    <location>
        <begin position="200"/>
        <end position="254"/>
    </location>
</feature>
<dbReference type="Proteomes" id="UP001057522">
    <property type="component" value="Unassembled WGS sequence"/>
</dbReference>
<dbReference type="PROSITE" id="PS50111">
    <property type="entry name" value="CHEMOTAXIS_TRANSDUC_2"/>
    <property type="match status" value="1"/>
</dbReference>
<organism evidence="7 8">
    <name type="scientific">Helicobacter colisuis</name>
    <dbReference type="NCBI Taxonomy" id="2949739"/>
    <lineage>
        <taxon>Bacteria</taxon>
        <taxon>Pseudomonadati</taxon>
        <taxon>Campylobacterota</taxon>
        <taxon>Epsilonproteobacteria</taxon>
        <taxon>Campylobacterales</taxon>
        <taxon>Helicobacteraceae</taxon>
        <taxon>Helicobacter</taxon>
    </lineage>
</organism>
<evidence type="ECO:0000259" key="5">
    <source>
        <dbReference type="PROSITE" id="PS50111"/>
    </source>
</evidence>
<dbReference type="InterPro" id="IPR004090">
    <property type="entry name" value="Chemotax_Me-accpt_rcpt"/>
</dbReference>
<dbReference type="RefSeq" id="WP_242099330.1">
    <property type="nucleotide sequence ID" value="NZ_JAMOKX010000001.1"/>
</dbReference>
<dbReference type="InterPro" id="IPR004089">
    <property type="entry name" value="MCPsignal_dom"/>
</dbReference>
<dbReference type="SMART" id="SM00304">
    <property type="entry name" value="HAMP"/>
    <property type="match status" value="1"/>
</dbReference>
<dbReference type="SMART" id="SM00283">
    <property type="entry name" value="MA"/>
    <property type="match status" value="1"/>
</dbReference>
<sequence length="531" mass="58897">MKIFKTIRSKIIALIVVFLAVLLGLVHFNLNRGLENIVEDSFRKELNKLNAMLFEGLEVAMNTGDPIIIGSFIEGSKKVPGIVNMEVFPAKNVIELMGLDKEYTNKQEILDVFASKEELLRPYEANKDKGYLMAKPIIAEESCLMCHATSQIGDVLGVAEMQVSSKELVENSNVIKYKIVFYIVLVGIILLLLLLFFINRWVFYPISNLSNMAYDLSQGDGDLTKRLPAKNGNEISRANSYINDFIEKIGNMVSNAKELSHQNIAQANRLFVASKEINERIGKSVEVVQNSTKLGKNIESMLSDSMELVQRNTHNIQETTKQLLQTKEMLIQVANDVQENVNAEHHIADGLAMSAQETDKIKDVLSIISEIADQTSLLALNANIEAARAGEAGRGFAVVADEVRKLAERTQKSLSEINAVVNTIIQSISDSNSAMSDNVQKISRVSDSSMDSTRILESNVKALEGSVQASLETMQKMQDLFSNVSEVLKQVGEVEKLTQENTQSVDLINEITQEISEKANGLNDQLDSFKC</sequence>
<comment type="caution">
    <text evidence="7">The sequence shown here is derived from an EMBL/GenBank/DDBJ whole genome shotgun (WGS) entry which is preliminary data.</text>
</comment>
<keyword evidence="4" id="KW-0812">Transmembrane</keyword>
<dbReference type="Pfam" id="PF00672">
    <property type="entry name" value="HAMP"/>
    <property type="match status" value="1"/>
</dbReference>
<evidence type="ECO:0000256" key="3">
    <source>
        <dbReference type="PROSITE-ProRule" id="PRU00284"/>
    </source>
</evidence>
<protein>
    <submittedName>
        <fullName evidence="7">Methyl-accepting chemotaxis protein</fullName>
    </submittedName>
</protein>
<keyword evidence="4" id="KW-0472">Membrane</keyword>
<feature type="transmembrane region" description="Helical" evidence="4">
    <location>
        <begin position="179"/>
        <end position="198"/>
    </location>
</feature>
<dbReference type="Gene3D" id="3.30.450.290">
    <property type="match status" value="1"/>
</dbReference>
<keyword evidence="8" id="KW-1185">Reference proteome</keyword>
<dbReference type="InterPro" id="IPR003660">
    <property type="entry name" value="HAMP_dom"/>
</dbReference>
<evidence type="ECO:0000259" key="6">
    <source>
        <dbReference type="PROSITE" id="PS50885"/>
    </source>
</evidence>
<dbReference type="PROSITE" id="PS50885">
    <property type="entry name" value="HAMP"/>
    <property type="match status" value="1"/>
</dbReference>
<dbReference type="PANTHER" id="PTHR32089:SF112">
    <property type="entry name" value="LYSOZYME-LIKE PROTEIN-RELATED"/>
    <property type="match status" value="1"/>
</dbReference>
<dbReference type="Gene3D" id="1.10.287.950">
    <property type="entry name" value="Methyl-accepting chemotaxis protein"/>
    <property type="match status" value="1"/>
</dbReference>
<feature type="domain" description="Methyl-accepting transducer" evidence="5">
    <location>
        <begin position="259"/>
        <end position="516"/>
    </location>
</feature>
<evidence type="ECO:0000313" key="8">
    <source>
        <dbReference type="Proteomes" id="UP001057522"/>
    </source>
</evidence>
<evidence type="ECO:0000256" key="1">
    <source>
        <dbReference type="ARBA" id="ARBA00023224"/>
    </source>
</evidence>
<gene>
    <name evidence="7" type="ORF">NCR95_01085</name>
</gene>
<dbReference type="EMBL" id="JAMOKX010000001">
    <property type="protein sequence ID" value="MCL9818779.1"/>
    <property type="molecule type" value="Genomic_DNA"/>
</dbReference>